<proteinExistence type="predicted"/>
<evidence type="ECO:0000256" key="2">
    <source>
        <dbReference type="ARBA" id="ARBA00022692"/>
    </source>
</evidence>
<name>A0A423WQA5_CYTCH</name>
<evidence type="ECO:0000313" key="8">
    <source>
        <dbReference type="Proteomes" id="UP000284375"/>
    </source>
</evidence>
<feature type="transmembrane region" description="Helical" evidence="5">
    <location>
        <begin position="291"/>
        <end position="314"/>
    </location>
</feature>
<dbReference type="AlphaFoldDB" id="A0A423WQA5"/>
<feature type="transmembrane region" description="Helical" evidence="5">
    <location>
        <begin position="430"/>
        <end position="447"/>
    </location>
</feature>
<evidence type="ECO:0000256" key="3">
    <source>
        <dbReference type="ARBA" id="ARBA00022989"/>
    </source>
</evidence>
<feature type="transmembrane region" description="Helical" evidence="5">
    <location>
        <begin position="177"/>
        <end position="197"/>
    </location>
</feature>
<feature type="transmembrane region" description="Helical" evidence="5">
    <location>
        <begin position="147"/>
        <end position="165"/>
    </location>
</feature>
<keyword evidence="4 5" id="KW-0472">Membrane</keyword>
<dbReference type="PANTHER" id="PTHR23501:SF43">
    <property type="entry name" value="MULTIDRUG TRANSPORTER, PUTATIVE (AFU_ORTHOLOGUE AFUA_6G03040)-RELATED"/>
    <property type="match status" value="1"/>
</dbReference>
<feature type="transmembrane region" description="Helical" evidence="5">
    <location>
        <begin position="217"/>
        <end position="237"/>
    </location>
</feature>
<dbReference type="InterPro" id="IPR020846">
    <property type="entry name" value="MFS_dom"/>
</dbReference>
<evidence type="ECO:0000256" key="1">
    <source>
        <dbReference type="ARBA" id="ARBA00004141"/>
    </source>
</evidence>
<dbReference type="SUPFAM" id="SSF103473">
    <property type="entry name" value="MFS general substrate transporter"/>
    <property type="match status" value="1"/>
</dbReference>
<feature type="transmembrane region" description="Helical" evidence="5">
    <location>
        <begin position="90"/>
        <end position="108"/>
    </location>
</feature>
<dbReference type="Proteomes" id="UP000284375">
    <property type="component" value="Unassembled WGS sequence"/>
</dbReference>
<dbReference type="Gene3D" id="1.20.1250.20">
    <property type="entry name" value="MFS general substrate transporter like domains"/>
    <property type="match status" value="1"/>
</dbReference>
<gene>
    <name evidence="7" type="ORF">VSDG_00312</name>
</gene>
<dbReference type="Pfam" id="PF07690">
    <property type="entry name" value="MFS_1"/>
    <property type="match status" value="1"/>
</dbReference>
<dbReference type="EMBL" id="LJZO01000001">
    <property type="protein sequence ID" value="ROW05648.1"/>
    <property type="molecule type" value="Genomic_DNA"/>
</dbReference>
<evidence type="ECO:0000259" key="6">
    <source>
        <dbReference type="PROSITE" id="PS50850"/>
    </source>
</evidence>
<evidence type="ECO:0000313" key="7">
    <source>
        <dbReference type="EMBL" id="ROW05648.1"/>
    </source>
</evidence>
<sequence>MVPRSFPPPDDAEAELLFRESNIPPWRLCLGLFISMLDASIVATSLFTIGVEFDDLERINWVALAYTLAFLGCAVFFARMTDIVGRRNAFVAAFFIFFSFSLGCGFSQNLNSLIACRTLQGIGGSGLFSVTMIIFPEMSPPKARTVIAPLIGMVISMSGVLGPILGGLFTHYATWRWVFWINGPIGFVAMVLFYLAWPKAEHLPTMHRRSWRDLDVLGSFLLIAAAVLVVFAFQNAGDDNDGNPWAKGMFIGPLVVGFISWLVLFVWEGALEHHWSHKMAALPLILIRNRVFAAATLSTIFLGFAYLATLYAVPLRLQVVNGKSPVMAGVMMLPMLGGTGIGSVLTGVFSKKQNRLFETMTVATIMVTLGLALETTVSDAAELEPKFLGFLVFIGLGYGMITSSATIFTTIEAPIMEHAPAQGIIAQSRMLGGSIGIAMSSAVLAVQQRSQLAGVVSPSALSNLHNSGSSLTPAQYAVVRKTYNDSFTETMKVCAIIAGVGVLLTMGTYRRGRVPLHAQREQQVRDEIERRRAEKDAVNAVSQSSG</sequence>
<feature type="transmembrane region" description="Helical" evidence="5">
    <location>
        <begin position="114"/>
        <end position="135"/>
    </location>
</feature>
<protein>
    <recommendedName>
        <fullName evidence="6">Major facilitator superfamily (MFS) profile domain-containing protein</fullName>
    </recommendedName>
</protein>
<feature type="transmembrane region" description="Helical" evidence="5">
    <location>
        <begin position="28"/>
        <end position="47"/>
    </location>
</feature>
<feature type="domain" description="Major facilitator superfamily (MFS) profile" evidence="6">
    <location>
        <begin position="24"/>
        <end position="513"/>
    </location>
</feature>
<dbReference type="InterPro" id="IPR036259">
    <property type="entry name" value="MFS_trans_sf"/>
</dbReference>
<accession>A0A423WQA5</accession>
<evidence type="ECO:0000256" key="5">
    <source>
        <dbReference type="SAM" id="Phobius"/>
    </source>
</evidence>
<dbReference type="PRINTS" id="PR01036">
    <property type="entry name" value="TCRTETB"/>
</dbReference>
<keyword evidence="2 5" id="KW-0812">Transmembrane</keyword>
<organism evidence="7 8">
    <name type="scientific">Cytospora chrysosperma</name>
    <name type="common">Cytospora canker fungus</name>
    <name type="synonym">Sphaeria chrysosperma</name>
    <dbReference type="NCBI Taxonomy" id="252740"/>
    <lineage>
        <taxon>Eukaryota</taxon>
        <taxon>Fungi</taxon>
        <taxon>Dikarya</taxon>
        <taxon>Ascomycota</taxon>
        <taxon>Pezizomycotina</taxon>
        <taxon>Sordariomycetes</taxon>
        <taxon>Sordariomycetidae</taxon>
        <taxon>Diaporthales</taxon>
        <taxon>Cytosporaceae</taxon>
        <taxon>Cytospora</taxon>
    </lineage>
</organism>
<keyword evidence="3 5" id="KW-1133">Transmembrane helix</keyword>
<dbReference type="PROSITE" id="PS50850">
    <property type="entry name" value="MFS"/>
    <property type="match status" value="1"/>
</dbReference>
<dbReference type="PANTHER" id="PTHR23501">
    <property type="entry name" value="MAJOR FACILITATOR SUPERFAMILY"/>
    <property type="match status" value="1"/>
</dbReference>
<dbReference type="GO" id="GO:0022857">
    <property type="term" value="F:transmembrane transporter activity"/>
    <property type="evidence" value="ECO:0007669"/>
    <property type="project" value="InterPro"/>
</dbReference>
<comment type="caution">
    <text evidence="7">The sequence shown here is derived from an EMBL/GenBank/DDBJ whole genome shotgun (WGS) entry which is preliminary data.</text>
</comment>
<feature type="transmembrane region" description="Helical" evidence="5">
    <location>
        <begin position="249"/>
        <end position="270"/>
    </location>
</feature>
<feature type="transmembrane region" description="Helical" evidence="5">
    <location>
        <begin position="326"/>
        <end position="349"/>
    </location>
</feature>
<dbReference type="InterPro" id="IPR011701">
    <property type="entry name" value="MFS"/>
</dbReference>
<reference evidence="7 8" key="1">
    <citation type="submission" date="2015-09" db="EMBL/GenBank/DDBJ databases">
        <title>Host preference determinants of Valsa canker pathogens revealed by comparative genomics.</title>
        <authorList>
            <person name="Yin Z."/>
            <person name="Huang L."/>
        </authorList>
    </citation>
    <scope>NUCLEOTIDE SEQUENCE [LARGE SCALE GENOMIC DNA]</scope>
    <source>
        <strain evidence="7 8">YSFL</strain>
    </source>
</reference>
<feature type="transmembrane region" description="Helical" evidence="5">
    <location>
        <begin position="59"/>
        <end position="78"/>
    </location>
</feature>
<keyword evidence="8" id="KW-1185">Reference proteome</keyword>
<dbReference type="GO" id="GO:0005886">
    <property type="term" value="C:plasma membrane"/>
    <property type="evidence" value="ECO:0007669"/>
    <property type="project" value="TreeGrafter"/>
</dbReference>
<feature type="transmembrane region" description="Helical" evidence="5">
    <location>
        <begin position="387"/>
        <end position="409"/>
    </location>
</feature>
<dbReference type="OrthoDB" id="440553at2759"/>
<comment type="subcellular location">
    <subcellularLocation>
        <location evidence="1">Membrane</location>
        <topology evidence="1">Multi-pass membrane protein</topology>
    </subcellularLocation>
</comment>
<evidence type="ECO:0000256" key="4">
    <source>
        <dbReference type="ARBA" id="ARBA00023136"/>
    </source>
</evidence>